<keyword evidence="13" id="KW-1185">Reference proteome</keyword>
<dbReference type="Proteomes" id="UP001187415">
    <property type="component" value="Unassembled WGS sequence"/>
</dbReference>
<keyword evidence="3" id="KW-0812">Transmembrane</keyword>
<dbReference type="InterPro" id="IPR013162">
    <property type="entry name" value="CD80_C2-set"/>
</dbReference>
<evidence type="ECO:0000256" key="8">
    <source>
        <dbReference type="ARBA" id="ARBA00023136"/>
    </source>
</evidence>
<dbReference type="SMART" id="SM00406">
    <property type="entry name" value="IGv"/>
    <property type="match status" value="1"/>
</dbReference>
<feature type="domain" description="Ig-like" evidence="11">
    <location>
        <begin position="207"/>
        <end position="300"/>
    </location>
</feature>
<dbReference type="EMBL" id="JAUPFM010000010">
    <property type="protein sequence ID" value="KAK2839896.1"/>
    <property type="molecule type" value="Genomic_DNA"/>
</dbReference>
<dbReference type="GO" id="GO:0016020">
    <property type="term" value="C:membrane"/>
    <property type="evidence" value="ECO:0007669"/>
    <property type="project" value="UniProtKB-SubCell"/>
</dbReference>
<dbReference type="GO" id="GO:0007156">
    <property type="term" value="P:homophilic cell adhesion via plasma membrane adhesion molecules"/>
    <property type="evidence" value="ECO:0007669"/>
    <property type="project" value="TreeGrafter"/>
</dbReference>
<evidence type="ECO:0000256" key="1">
    <source>
        <dbReference type="ARBA" id="ARBA00004167"/>
    </source>
</evidence>
<dbReference type="InterPro" id="IPR051427">
    <property type="entry name" value="Nectin/Nectin-like"/>
</dbReference>
<evidence type="ECO:0000256" key="6">
    <source>
        <dbReference type="ARBA" id="ARBA00022889"/>
    </source>
</evidence>
<keyword evidence="6" id="KW-0130">Cell adhesion</keyword>
<keyword evidence="4" id="KW-0732">Signal</keyword>
<dbReference type="PROSITE" id="PS50835">
    <property type="entry name" value="IG_LIKE"/>
    <property type="match status" value="3"/>
</dbReference>
<dbReference type="InterPro" id="IPR013783">
    <property type="entry name" value="Ig-like_fold"/>
</dbReference>
<dbReference type="InterPro" id="IPR003598">
    <property type="entry name" value="Ig_sub2"/>
</dbReference>
<sequence length="354" mass="38940">MYLTAVQVIGGNITVVRGETAVLPCTLTDTEEPLSQISWQRRTRGKPRTDNFFTILPTSGPKYVNGLDRRFNYIGSLTGRDGSLQLSNVTLLDEGIYSCIFTLFPSGNHQTDIPLNLLVPPVTSVKDDRPFLGSDEVSLATCTAAGSRPPADVKWLTGSLKERLNTTTSSTQHDDGTATTVSTLFGIPTIKINRHQVNCVVTTPALPEADVLPFTLQVYFPPMEVKIRERSKDSFECLSEANPNASITWTRSGPWPLSAVKAEGSVLTLLSHSSDLNGLYQCEATNLHGTKYGHLYVHVTSALFCNIICGKILSCILNLLPIRLSLSYFEKKNGQKCYYQLCIFWICKAGRGLL</sequence>
<dbReference type="Pfam" id="PF13927">
    <property type="entry name" value="Ig_3"/>
    <property type="match status" value="1"/>
</dbReference>
<accession>A0AA88SQT2</accession>
<comment type="subcellular location">
    <subcellularLocation>
        <location evidence="1">Membrane</location>
        <topology evidence="1">Single-pass membrane protein</topology>
    </subcellularLocation>
</comment>
<dbReference type="PANTHER" id="PTHR23277">
    <property type="entry name" value="NECTIN-RELATED"/>
    <property type="match status" value="1"/>
</dbReference>
<dbReference type="InterPro" id="IPR013106">
    <property type="entry name" value="Ig_V-set"/>
</dbReference>
<keyword evidence="8" id="KW-0472">Membrane</keyword>
<comment type="caution">
    <text evidence="12">The sequence shown here is derived from an EMBL/GenBank/DDBJ whole genome shotgun (WGS) entry which is preliminary data.</text>
</comment>
<keyword evidence="5" id="KW-0677">Repeat</keyword>
<dbReference type="GO" id="GO:0005912">
    <property type="term" value="C:adherens junction"/>
    <property type="evidence" value="ECO:0007669"/>
    <property type="project" value="TreeGrafter"/>
</dbReference>
<protein>
    <recommendedName>
        <fullName evidence="11">Ig-like domain-containing protein</fullName>
    </recommendedName>
</protein>
<feature type="domain" description="Ig-like" evidence="11">
    <location>
        <begin position="4"/>
        <end position="116"/>
    </location>
</feature>
<dbReference type="Pfam" id="PF08205">
    <property type="entry name" value="C2-set_2"/>
    <property type="match status" value="1"/>
</dbReference>
<evidence type="ECO:0000256" key="4">
    <source>
        <dbReference type="ARBA" id="ARBA00022729"/>
    </source>
</evidence>
<evidence type="ECO:0000256" key="10">
    <source>
        <dbReference type="ARBA" id="ARBA00023180"/>
    </source>
</evidence>
<reference evidence="12" key="1">
    <citation type="submission" date="2023-07" db="EMBL/GenBank/DDBJ databases">
        <title>Chromosome-level Genome Assembly of Striped Snakehead (Channa striata).</title>
        <authorList>
            <person name="Liu H."/>
        </authorList>
    </citation>
    <scope>NUCLEOTIDE SEQUENCE</scope>
    <source>
        <strain evidence="12">Gz</strain>
        <tissue evidence="12">Muscle</tissue>
    </source>
</reference>
<evidence type="ECO:0000256" key="7">
    <source>
        <dbReference type="ARBA" id="ARBA00022989"/>
    </source>
</evidence>
<name>A0AA88SQT2_CHASR</name>
<evidence type="ECO:0000256" key="3">
    <source>
        <dbReference type="ARBA" id="ARBA00022692"/>
    </source>
</evidence>
<evidence type="ECO:0000313" key="13">
    <source>
        <dbReference type="Proteomes" id="UP001187415"/>
    </source>
</evidence>
<dbReference type="SMART" id="SM00408">
    <property type="entry name" value="IGc2"/>
    <property type="match status" value="2"/>
</dbReference>
<dbReference type="InterPro" id="IPR036179">
    <property type="entry name" value="Ig-like_dom_sf"/>
</dbReference>
<dbReference type="PANTHER" id="PTHR23277:SF106">
    <property type="entry name" value="NECTIN-1 ISOFORM X1-RELATED"/>
    <property type="match status" value="1"/>
</dbReference>
<evidence type="ECO:0000256" key="9">
    <source>
        <dbReference type="ARBA" id="ARBA00023157"/>
    </source>
</evidence>
<dbReference type="GO" id="GO:0007157">
    <property type="term" value="P:heterophilic cell-cell adhesion via plasma membrane cell adhesion molecules"/>
    <property type="evidence" value="ECO:0007669"/>
    <property type="project" value="TreeGrafter"/>
</dbReference>
<keyword evidence="10" id="KW-0325">Glycoprotein</keyword>
<gene>
    <name evidence="12" type="ORF">Q5P01_013636</name>
</gene>
<keyword evidence="7" id="KW-1133">Transmembrane helix</keyword>
<proteinExistence type="inferred from homology"/>
<dbReference type="SMART" id="SM00409">
    <property type="entry name" value="IG"/>
    <property type="match status" value="2"/>
</dbReference>
<organism evidence="12 13">
    <name type="scientific">Channa striata</name>
    <name type="common">Snakehead murrel</name>
    <name type="synonym">Ophicephalus striatus</name>
    <dbReference type="NCBI Taxonomy" id="64152"/>
    <lineage>
        <taxon>Eukaryota</taxon>
        <taxon>Metazoa</taxon>
        <taxon>Chordata</taxon>
        <taxon>Craniata</taxon>
        <taxon>Vertebrata</taxon>
        <taxon>Euteleostomi</taxon>
        <taxon>Actinopterygii</taxon>
        <taxon>Neopterygii</taxon>
        <taxon>Teleostei</taxon>
        <taxon>Neoteleostei</taxon>
        <taxon>Acanthomorphata</taxon>
        <taxon>Anabantaria</taxon>
        <taxon>Anabantiformes</taxon>
        <taxon>Channoidei</taxon>
        <taxon>Channidae</taxon>
        <taxon>Channa</taxon>
    </lineage>
</organism>
<dbReference type="InterPro" id="IPR003599">
    <property type="entry name" value="Ig_sub"/>
</dbReference>
<evidence type="ECO:0000256" key="2">
    <source>
        <dbReference type="ARBA" id="ARBA00007810"/>
    </source>
</evidence>
<feature type="domain" description="Ig-like" evidence="11">
    <location>
        <begin position="120"/>
        <end position="202"/>
    </location>
</feature>
<dbReference type="Gene3D" id="2.60.40.10">
    <property type="entry name" value="Immunoglobulins"/>
    <property type="match status" value="3"/>
</dbReference>
<evidence type="ECO:0000259" key="11">
    <source>
        <dbReference type="PROSITE" id="PS50835"/>
    </source>
</evidence>
<keyword evidence="9" id="KW-1015">Disulfide bond</keyword>
<dbReference type="AlphaFoldDB" id="A0AA88SQT2"/>
<dbReference type="SUPFAM" id="SSF48726">
    <property type="entry name" value="Immunoglobulin"/>
    <property type="match status" value="3"/>
</dbReference>
<evidence type="ECO:0000256" key="5">
    <source>
        <dbReference type="ARBA" id="ARBA00022737"/>
    </source>
</evidence>
<evidence type="ECO:0000313" key="12">
    <source>
        <dbReference type="EMBL" id="KAK2839896.1"/>
    </source>
</evidence>
<dbReference type="Pfam" id="PF07686">
    <property type="entry name" value="V-set"/>
    <property type="match status" value="1"/>
</dbReference>
<comment type="similarity">
    <text evidence="2">Belongs to the nectin family.</text>
</comment>
<dbReference type="InterPro" id="IPR007110">
    <property type="entry name" value="Ig-like_dom"/>
</dbReference>